<dbReference type="InterPro" id="IPR031107">
    <property type="entry name" value="Small_HSP"/>
</dbReference>
<comment type="caution">
    <text evidence="4">The sequence shown here is derived from an EMBL/GenBank/DDBJ whole genome shotgun (WGS) entry which is preliminary data.</text>
</comment>
<evidence type="ECO:0000256" key="2">
    <source>
        <dbReference type="RuleBase" id="RU003616"/>
    </source>
</evidence>
<evidence type="ECO:0000313" key="5">
    <source>
        <dbReference type="Proteomes" id="UP000886858"/>
    </source>
</evidence>
<feature type="domain" description="SHSP" evidence="3">
    <location>
        <begin position="46"/>
        <end position="161"/>
    </location>
</feature>
<sequence length="161" mass="19180">MLFDDLFDDFFDDWFETPYYTYYDPKYEKKLNKALKKEMKNNTAVARRAARMMKTDVKEKKDCYEVEIDLPGYTKDEVKVELENGYLIVSAEKGEDPDENTRFLRRERYTGYCRRSFYVGSDMEQSDIKASFHHGTLKLVIPKKKAEEAPEIEENKYISIE</sequence>
<dbReference type="InterPro" id="IPR002068">
    <property type="entry name" value="A-crystallin/Hsp20_dom"/>
</dbReference>
<dbReference type="EMBL" id="DWYY01000029">
    <property type="protein sequence ID" value="HJA91949.1"/>
    <property type="molecule type" value="Genomic_DNA"/>
</dbReference>
<dbReference type="PANTHER" id="PTHR11527">
    <property type="entry name" value="HEAT-SHOCK PROTEIN 20 FAMILY MEMBER"/>
    <property type="match status" value="1"/>
</dbReference>
<accession>A0A9D2KZ40</accession>
<reference evidence="4" key="1">
    <citation type="journal article" date="2021" name="PeerJ">
        <title>Extensive microbial diversity within the chicken gut microbiome revealed by metagenomics and culture.</title>
        <authorList>
            <person name="Gilroy R."/>
            <person name="Ravi A."/>
            <person name="Getino M."/>
            <person name="Pursley I."/>
            <person name="Horton D.L."/>
            <person name="Alikhan N.F."/>
            <person name="Baker D."/>
            <person name="Gharbi K."/>
            <person name="Hall N."/>
            <person name="Watson M."/>
            <person name="Adriaenssens E.M."/>
            <person name="Foster-Nyarko E."/>
            <person name="Jarju S."/>
            <person name="Secka A."/>
            <person name="Antonio M."/>
            <person name="Oren A."/>
            <person name="Chaudhuri R.R."/>
            <person name="La Ragione R."/>
            <person name="Hildebrand F."/>
            <person name="Pallen M.J."/>
        </authorList>
    </citation>
    <scope>NUCLEOTIDE SEQUENCE</scope>
    <source>
        <strain evidence="4">CHK179-7159</strain>
    </source>
</reference>
<dbReference type="CDD" id="cd06471">
    <property type="entry name" value="ACD_LpsHSP_like"/>
    <property type="match status" value="1"/>
</dbReference>
<dbReference type="Pfam" id="PF00011">
    <property type="entry name" value="HSP20"/>
    <property type="match status" value="1"/>
</dbReference>
<proteinExistence type="inferred from homology"/>
<protein>
    <submittedName>
        <fullName evidence="4">Hsp20/alpha crystallin family protein</fullName>
    </submittedName>
</protein>
<organism evidence="4 5">
    <name type="scientific">Candidatus Eisenbergiella merdipullorum</name>
    <dbReference type="NCBI Taxonomy" id="2838553"/>
    <lineage>
        <taxon>Bacteria</taxon>
        <taxon>Bacillati</taxon>
        <taxon>Bacillota</taxon>
        <taxon>Clostridia</taxon>
        <taxon>Lachnospirales</taxon>
        <taxon>Lachnospiraceae</taxon>
        <taxon>Eisenbergiella</taxon>
    </lineage>
</organism>
<evidence type="ECO:0000313" key="4">
    <source>
        <dbReference type="EMBL" id="HJA91949.1"/>
    </source>
</evidence>
<dbReference type="AlphaFoldDB" id="A0A9D2KZ40"/>
<dbReference type="Proteomes" id="UP000886858">
    <property type="component" value="Unassembled WGS sequence"/>
</dbReference>
<name>A0A9D2KZ40_9FIRM</name>
<dbReference type="SUPFAM" id="SSF49764">
    <property type="entry name" value="HSP20-like chaperones"/>
    <property type="match status" value="1"/>
</dbReference>
<dbReference type="Gene3D" id="2.60.40.790">
    <property type="match status" value="1"/>
</dbReference>
<comment type="similarity">
    <text evidence="1 2">Belongs to the small heat shock protein (HSP20) family.</text>
</comment>
<reference evidence="4" key="2">
    <citation type="submission" date="2021-04" db="EMBL/GenBank/DDBJ databases">
        <authorList>
            <person name="Gilroy R."/>
        </authorList>
    </citation>
    <scope>NUCLEOTIDE SEQUENCE</scope>
    <source>
        <strain evidence="4">CHK179-7159</strain>
    </source>
</reference>
<evidence type="ECO:0000259" key="3">
    <source>
        <dbReference type="PROSITE" id="PS01031"/>
    </source>
</evidence>
<dbReference type="PROSITE" id="PS01031">
    <property type="entry name" value="SHSP"/>
    <property type="match status" value="1"/>
</dbReference>
<dbReference type="InterPro" id="IPR008978">
    <property type="entry name" value="HSP20-like_chaperone"/>
</dbReference>
<gene>
    <name evidence="4" type="ORF">H9717_02320</name>
</gene>
<evidence type="ECO:0000256" key="1">
    <source>
        <dbReference type="PROSITE-ProRule" id="PRU00285"/>
    </source>
</evidence>